<dbReference type="AlphaFoldDB" id="A0A1N7MCT0"/>
<organism evidence="2 3">
    <name type="scientific">Rhodobacter aestuarii</name>
    <dbReference type="NCBI Taxonomy" id="453582"/>
    <lineage>
        <taxon>Bacteria</taxon>
        <taxon>Pseudomonadati</taxon>
        <taxon>Pseudomonadota</taxon>
        <taxon>Alphaproteobacteria</taxon>
        <taxon>Rhodobacterales</taxon>
        <taxon>Rhodobacter group</taxon>
        <taxon>Rhodobacter</taxon>
    </lineage>
</organism>
<dbReference type="EMBL" id="FTOG01000005">
    <property type="protein sequence ID" value="SIS83857.1"/>
    <property type="molecule type" value="Genomic_DNA"/>
</dbReference>
<feature type="signal peptide" evidence="1">
    <location>
        <begin position="1"/>
        <end position="19"/>
    </location>
</feature>
<evidence type="ECO:0000313" key="3">
    <source>
        <dbReference type="Proteomes" id="UP000186221"/>
    </source>
</evidence>
<keyword evidence="1" id="KW-0732">Signal</keyword>
<evidence type="ECO:0000256" key="1">
    <source>
        <dbReference type="SAM" id="SignalP"/>
    </source>
</evidence>
<evidence type="ECO:0000313" key="2">
    <source>
        <dbReference type="EMBL" id="SIS83857.1"/>
    </source>
</evidence>
<keyword evidence="3" id="KW-1185">Reference proteome</keyword>
<reference evidence="3" key="1">
    <citation type="submission" date="2017-01" db="EMBL/GenBank/DDBJ databases">
        <authorList>
            <person name="Varghese N."/>
            <person name="Submissions S."/>
        </authorList>
    </citation>
    <scope>NUCLEOTIDE SEQUENCE [LARGE SCALE GENOMIC DNA]</scope>
    <source>
        <strain evidence="3">DSM 19945</strain>
    </source>
</reference>
<proteinExistence type="predicted"/>
<dbReference type="PROSITE" id="PS51257">
    <property type="entry name" value="PROKAR_LIPOPROTEIN"/>
    <property type="match status" value="1"/>
</dbReference>
<dbReference type="Proteomes" id="UP000186221">
    <property type="component" value="Unassembled WGS sequence"/>
</dbReference>
<protein>
    <submittedName>
        <fullName evidence="2">Uncharacterized protein</fullName>
    </submittedName>
</protein>
<dbReference type="STRING" id="453582.SAMN05421580_105267"/>
<name>A0A1N7MCT0_9RHOB</name>
<sequence>MRRLAITCALLLAACGADPAPPPLAGLDLAPCAGWTGGVPDTEQRLMRAAAAERAGRLCANAKLVAVGEGAGSRE</sequence>
<accession>A0A1N7MCT0</accession>
<gene>
    <name evidence="2" type="ORF">SAMN05421580_105267</name>
</gene>
<feature type="chain" id="PRO_5012771875" evidence="1">
    <location>
        <begin position="20"/>
        <end position="75"/>
    </location>
</feature>